<comment type="caution">
    <text evidence="1">The sequence shown here is derived from an EMBL/GenBank/DDBJ whole genome shotgun (WGS) entry which is preliminary data.</text>
</comment>
<dbReference type="SUPFAM" id="SSF54001">
    <property type="entry name" value="Cysteine proteinases"/>
    <property type="match status" value="1"/>
</dbReference>
<keyword evidence="2" id="KW-1185">Reference proteome</keyword>
<protein>
    <recommendedName>
        <fullName evidence="3">NlpC/P60 domain-containing protein</fullName>
    </recommendedName>
</protein>
<dbReference type="Proteomes" id="UP001159427">
    <property type="component" value="Unassembled WGS sequence"/>
</dbReference>
<evidence type="ECO:0000313" key="2">
    <source>
        <dbReference type="Proteomes" id="UP001159427"/>
    </source>
</evidence>
<evidence type="ECO:0008006" key="3">
    <source>
        <dbReference type="Google" id="ProtNLM"/>
    </source>
</evidence>
<dbReference type="EMBL" id="CALNXI010002327">
    <property type="protein sequence ID" value="CAH3186324.1"/>
    <property type="molecule type" value="Genomic_DNA"/>
</dbReference>
<organism evidence="1 2">
    <name type="scientific">Porites evermanni</name>
    <dbReference type="NCBI Taxonomy" id="104178"/>
    <lineage>
        <taxon>Eukaryota</taxon>
        <taxon>Metazoa</taxon>
        <taxon>Cnidaria</taxon>
        <taxon>Anthozoa</taxon>
        <taxon>Hexacorallia</taxon>
        <taxon>Scleractinia</taxon>
        <taxon>Fungiina</taxon>
        <taxon>Poritidae</taxon>
        <taxon>Porites</taxon>
    </lineage>
</organism>
<accession>A0ABN8S4B9</accession>
<proteinExistence type="predicted"/>
<name>A0ABN8S4B9_9CNID</name>
<reference evidence="1 2" key="1">
    <citation type="submission" date="2022-05" db="EMBL/GenBank/DDBJ databases">
        <authorList>
            <consortium name="Genoscope - CEA"/>
            <person name="William W."/>
        </authorList>
    </citation>
    <scope>NUCLEOTIDE SEQUENCE [LARGE SCALE GENOMIC DNA]</scope>
</reference>
<gene>
    <name evidence="1" type="ORF">PEVE_00016801</name>
</gene>
<dbReference type="InterPro" id="IPR038765">
    <property type="entry name" value="Papain-like_cys_pep_sf"/>
</dbReference>
<evidence type="ECO:0000313" key="1">
    <source>
        <dbReference type="EMBL" id="CAH3186324.1"/>
    </source>
</evidence>
<dbReference type="Gene3D" id="3.90.1720.10">
    <property type="entry name" value="endopeptidase domain like (from Nostoc punctiforme)"/>
    <property type="match status" value="1"/>
</dbReference>
<sequence>MVKYVRPGERSPETGTVVEEQRIKMLMLFLSLCIGMDLIVNIPSAFADSAAIREGIAARAELQVGCAYWSNVALSGSGPNTNKNNYFVHDIGVLAGAQMPEVSEGVPIEAGDGGWGTLSTLNYWKRVAVDSPERGDIVAAHYLDSGGIYHVGIYVSPDTMVSANAVDIAKGTWPFGTGNDEGDQIVIWRYCGELNCP</sequence>